<accession>A6JS66</accession>
<protein>
    <submittedName>
        <fullName evidence="1">RCG36672</fullName>
    </submittedName>
</protein>
<dbReference type="EMBL" id="CH473999">
    <property type="protein sequence ID" value="EDL78041.1"/>
    <property type="molecule type" value="Genomic_DNA"/>
</dbReference>
<sequence>MAFLSLKIKKCGAGDLAQW</sequence>
<name>A6JS66_RAT</name>
<dbReference type="AlphaFoldDB" id="A6JS66"/>
<gene>
    <name evidence="1" type="ORF">rCG_36672</name>
</gene>
<reference evidence="1 2" key="1">
    <citation type="submission" date="2005-09" db="EMBL/GenBank/DDBJ databases">
        <authorList>
            <person name="Mural R.J."/>
            <person name="Li P.W."/>
            <person name="Adams M.D."/>
            <person name="Amanatides P.G."/>
            <person name="Baden-Tillson H."/>
            <person name="Barnstead M."/>
            <person name="Chin S.H."/>
            <person name="Dew I."/>
            <person name="Evans C.A."/>
            <person name="Ferriera S."/>
            <person name="Flanigan M."/>
            <person name="Fosler C."/>
            <person name="Glodek A."/>
            <person name="Gu Z."/>
            <person name="Holt R.A."/>
            <person name="Jennings D."/>
            <person name="Kraft C.L."/>
            <person name="Lu F."/>
            <person name="Nguyen T."/>
            <person name="Nusskern D.R."/>
            <person name="Pfannkoch C.M."/>
            <person name="Sitter C."/>
            <person name="Sutton G.G."/>
            <person name="Venter J.C."/>
            <person name="Wang Z."/>
            <person name="Woodage T."/>
            <person name="Zheng X.H."/>
            <person name="Zhong F."/>
        </authorList>
    </citation>
    <scope>NUCLEOTIDE SEQUENCE [LARGE SCALE GENOMIC DNA]</scope>
    <source>
        <strain>BN</strain>
        <strain evidence="2">Sprague-Dawley</strain>
    </source>
</reference>
<dbReference type="Proteomes" id="UP000234681">
    <property type="component" value="Chromosome 11"/>
</dbReference>
<proteinExistence type="predicted"/>
<evidence type="ECO:0000313" key="1">
    <source>
        <dbReference type="EMBL" id="EDL78041.1"/>
    </source>
</evidence>
<organism evidence="1 2">
    <name type="scientific">Rattus norvegicus</name>
    <name type="common">Rat</name>
    <dbReference type="NCBI Taxonomy" id="10116"/>
    <lineage>
        <taxon>Eukaryota</taxon>
        <taxon>Metazoa</taxon>
        <taxon>Chordata</taxon>
        <taxon>Craniata</taxon>
        <taxon>Vertebrata</taxon>
        <taxon>Euteleostomi</taxon>
        <taxon>Mammalia</taxon>
        <taxon>Eutheria</taxon>
        <taxon>Euarchontoglires</taxon>
        <taxon>Glires</taxon>
        <taxon>Rodentia</taxon>
        <taxon>Myomorpha</taxon>
        <taxon>Muroidea</taxon>
        <taxon>Muridae</taxon>
        <taxon>Murinae</taxon>
        <taxon>Rattus</taxon>
    </lineage>
</organism>
<evidence type="ECO:0000313" key="2">
    <source>
        <dbReference type="Proteomes" id="UP000234681"/>
    </source>
</evidence>